<evidence type="ECO:0000313" key="1">
    <source>
        <dbReference type="EMBL" id="TVT97781.1"/>
    </source>
</evidence>
<evidence type="ECO:0008006" key="3">
    <source>
        <dbReference type="Google" id="ProtNLM"/>
    </source>
</evidence>
<organism evidence="1 2">
    <name type="scientific">Eragrostis curvula</name>
    <name type="common">weeping love grass</name>
    <dbReference type="NCBI Taxonomy" id="38414"/>
    <lineage>
        <taxon>Eukaryota</taxon>
        <taxon>Viridiplantae</taxon>
        <taxon>Streptophyta</taxon>
        <taxon>Embryophyta</taxon>
        <taxon>Tracheophyta</taxon>
        <taxon>Spermatophyta</taxon>
        <taxon>Magnoliopsida</taxon>
        <taxon>Liliopsida</taxon>
        <taxon>Poales</taxon>
        <taxon>Poaceae</taxon>
        <taxon>PACMAD clade</taxon>
        <taxon>Chloridoideae</taxon>
        <taxon>Eragrostideae</taxon>
        <taxon>Eragrostidinae</taxon>
        <taxon>Eragrostis</taxon>
    </lineage>
</organism>
<dbReference type="OrthoDB" id="685508at2759"/>
<dbReference type="InterPro" id="IPR012871">
    <property type="entry name" value="DUF1668_ORYSA"/>
</dbReference>
<dbReference type="Proteomes" id="UP000324897">
    <property type="component" value="Unassembled WGS sequence"/>
</dbReference>
<sequence length="428" mass="47858">MGVCRQFLNRPCVLISQLHRPVLADKPAAASAARWHGSDHTNLQGRCAKVQPSPETMKKKKHLYLVLDDTNNGISIHKLDLEKQLNDGGAPSGGDVLGRLPNPPVMRMESPSLGDHPTAAIVGSSIVGFGSGSPDLKIFDLRGGATVAFDTKTAALISLRDLPRELCDAGCIHLAVAVGKKLYVIENECSGLEYCDDVRPEKVLEGRCLWCHDPLLLPFFPEGITGHAVHPGGRAFFISVHCCYYRDEDHRYRGTFSFHTQTGRWTRHGDWKLPFGGQAHYDSELGAWIGLHINYKLYGNYHYDGYLCSCAVPSLDNNDDDEPAPEWKLIGKEKLFLEEDPERHVEVKLVQMGGQGRFCLVEIRARDKVDIEEYQHLGDGDKCVLRLTTFRVKHGDGNRELVITDRRSAGSYKLSRYVEMFNTQASWM</sequence>
<proteinExistence type="predicted"/>
<gene>
    <name evidence="1" type="ORF">EJB05_56965</name>
</gene>
<evidence type="ECO:0000313" key="2">
    <source>
        <dbReference type="Proteomes" id="UP000324897"/>
    </source>
</evidence>
<dbReference type="Pfam" id="PF07893">
    <property type="entry name" value="DUF1668"/>
    <property type="match status" value="1"/>
</dbReference>
<feature type="non-terminal residue" evidence="1">
    <location>
        <position position="1"/>
    </location>
</feature>
<dbReference type="SUPFAM" id="SSF50956">
    <property type="entry name" value="Thermostable phytase (3-phytase)"/>
    <property type="match status" value="1"/>
</dbReference>
<dbReference type="PANTHER" id="PTHR33085">
    <property type="entry name" value="OS12G0113100 PROTEIN-RELATED"/>
    <property type="match status" value="1"/>
</dbReference>
<comment type="caution">
    <text evidence="1">The sequence shown here is derived from an EMBL/GenBank/DDBJ whole genome shotgun (WGS) entry which is preliminary data.</text>
</comment>
<dbReference type="AlphaFoldDB" id="A0A5J9SF01"/>
<reference evidence="1 2" key="1">
    <citation type="journal article" date="2019" name="Sci. Rep.">
        <title>A high-quality genome of Eragrostis curvula grass provides insights into Poaceae evolution and supports new strategies to enhance forage quality.</title>
        <authorList>
            <person name="Carballo J."/>
            <person name="Santos B.A.C.M."/>
            <person name="Zappacosta D."/>
            <person name="Garbus I."/>
            <person name="Selva J.P."/>
            <person name="Gallo C.A."/>
            <person name="Diaz A."/>
            <person name="Albertini E."/>
            <person name="Caccamo M."/>
            <person name="Echenique V."/>
        </authorList>
    </citation>
    <scope>NUCLEOTIDE SEQUENCE [LARGE SCALE GENOMIC DNA]</scope>
    <source>
        <strain evidence="2">cv. Victoria</strain>
        <tissue evidence="1">Leaf</tissue>
    </source>
</reference>
<dbReference type="Gramene" id="TVT97781">
    <property type="protein sequence ID" value="TVT97781"/>
    <property type="gene ID" value="EJB05_56965"/>
</dbReference>
<protein>
    <recommendedName>
        <fullName evidence="3">F-box associated domain-containing protein</fullName>
    </recommendedName>
</protein>
<dbReference type="PANTHER" id="PTHR33085:SF69">
    <property type="entry name" value="OS07G0234700 PROTEIN"/>
    <property type="match status" value="1"/>
</dbReference>
<accession>A0A5J9SF01</accession>
<keyword evidence="2" id="KW-1185">Reference proteome</keyword>
<name>A0A5J9SF01_9POAL</name>
<dbReference type="EMBL" id="RWGY01000944">
    <property type="protein sequence ID" value="TVT97781.1"/>
    <property type="molecule type" value="Genomic_DNA"/>
</dbReference>